<evidence type="ECO:0000313" key="4">
    <source>
        <dbReference type="Proteomes" id="UP001500954"/>
    </source>
</evidence>
<evidence type="ECO:0000256" key="1">
    <source>
        <dbReference type="SAM" id="SignalP"/>
    </source>
</evidence>
<name>A0ABP6WXV4_9FLAO</name>
<comment type="caution">
    <text evidence="3">The sequence shown here is derived from an EMBL/GenBank/DDBJ whole genome shotgun (WGS) entry which is preliminary data.</text>
</comment>
<dbReference type="InterPro" id="IPR038670">
    <property type="entry name" value="HslJ-like_sf"/>
</dbReference>
<dbReference type="InterPro" id="IPR005184">
    <property type="entry name" value="DUF306_Meta_HslJ"/>
</dbReference>
<feature type="chain" id="PRO_5046890438" description="DUF306 domain-containing protein" evidence="1">
    <location>
        <begin position="18"/>
        <end position="260"/>
    </location>
</feature>
<dbReference type="Proteomes" id="UP001500954">
    <property type="component" value="Unassembled WGS sequence"/>
</dbReference>
<protein>
    <recommendedName>
        <fullName evidence="2">DUF306 domain-containing protein</fullName>
    </recommendedName>
</protein>
<sequence>MKLTLILLALITMNTCGNTSKTITNQSNNNNTTEINGLYRIKTLYNIDVSRNNLSINFDTQEQKLSGFSGCNRFFGKYTLEANTIKVGPLASTKMLCRETANTIESKMHDALSKINKVIIDGELLKLAKDDTIIITAIRSQENETVFNYSALSRGKFEDITISKSTISVKKDRNSKPIKKTCSKSDWQRLISLLKDIQLDSLPKLKAPTEARFHDGAAIGKLKINYNNVSYESSSFDHGQPPKAIKALVKEILSIGQNIE</sequence>
<gene>
    <name evidence="3" type="ORF">GCM10022395_06650</name>
</gene>
<dbReference type="PANTHER" id="PTHR35535:SF1">
    <property type="entry name" value="HEAT SHOCK PROTEIN HSLJ"/>
    <property type="match status" value="1"/>
</dbReference>
<dbReference type="RefSeq" id="WP_345004382.1">
    <property type="nucleotide sequence ID" value="NZ_BAABCY010000019.1"/>
</dbReference>
<organism evidence="3 4">
    <name type="scientific">Snuella lapsa</name>
    <dbReference type="NCBI Taxonomy" id="870481"/>
    <lineage>
        <taxon>Bacteria</taxon>
        <taxon>Pseudomonadati</taxon>
        <taxon>Bacteroidota</taxon>
        <taxon>Flavobacteriia</taxon>
        <taxon>Flavobacteriales</taxon>
        <taxon>Flavobacteriaceae</taxon>
        <taxon>Snuella</taxon>
    </lineage>
</organism>
<dbReference type="EMBL" id="BAABCY010000019">
    <property type="protein sequence ID" value="GAA3558102.1"/>
    <property type="molecule type" value="Genomic_DNA"/>
</dbReference>
<evidence type="ECO:0000313" key="3">
    <source>
        <dbReference type="EMBL" id="GAA3558102.1"/>
    </source>
</evidence>
<accession>A0ABP6WXV4</accession>
<reference evidence="4" key="1">
    <citation type="journal article" date="2019" name="Int. J. Syst. Evol. Microbiol.">
        <title>The Global Catalogue of Microorganisms (GCM) 10K type strain sequencing project: providing services to taxonomists for standard genome sequencing and annotation.</title>
        <authorList>
            <consortium name="The Broad Institute Genomics Platform"/>
            <consortium name="The Broad Institute Genome Sequencing Center for Infectious Disease"/>
            <person name="Wu L."/>
            <person name="Ma J."/>
        </authorList>
    </citation>
    <scope>NUCLEOTIDE SEQUENCE [LARGE SCALE GENOMIC DNA]</scope>
    <source>
        <strain evidence="4">JCM 17111</strain>
    </source>
</reference>
<dbReference type="Pfam" id="PF03724">
    <property type="entry name" value="META"/>
    <property type="match status" value="1"/>
</dbReference>
<proteinExistence type="predicted"/>
<feature type="signal peptide" evidence="1">
    <location>
        <begin position="1"/>
        <end position="17"/>
    </location>
</feature>
<dbReference type="PANTHER" id="PTHR35535">
    <property type="entry name" value="HEAT SHOCK PROTEIN HSLJ"/>
    <property type="match status" value="1"/>
</dbReference>
<keyword evidence="4" id="KW-1185">Reference proteome</keyword>
<feature type="domain" description="DUF306" evidence="2">
    <location>
        <begin position="40"/>
        <end position="131"/>
    </location>
</feature>
<dbReference type="InterPro" id="IPR053147">
    <property type="entry name" value="Hsp_HslJ-like"/>
</dbReference>
<dbReference type="Gene3D" id="2.40.128.270">
    <property type="match status" value="1"/>
</dbReference>
<evidence type="ECO:0000259" key="2">
    <source>
        <dbReference type="Pfam" id="PF03724"/>
    </source>
</evidence>
<keyword evidence="1" id="KW-0732">Signal</keyword>